<feature type="transmembrane region" description="Helical" evidence="1">
    <location>
        <begin position="77"/>
        <end position="94"/>
    </location>
</feature>
<feature type="transmembrane region" description="Helical" evidence="1">
    <location>
        <begin position="34"/>
        <end position="57"/>
    </location>
</feature>
<protein>
    <recommendedName>
        <fullName evidence="4">Riboflavin transporter</fullName>
    </recommendedName>
</protein>
<proteinExistence type="predicted"/>
<dbReference type="KEGG" id="cfem:HCR03_02910"/>
<name>A0A7G8TFU9_9FIRM</name>
<feature type="transmembrane region" description="Helical" evidence="1">
    <location>
        <begin position="140"/>
        <end position="168"/>
    </location>
</feature>
<keyword evidence="1" id="KW-0812">Transmembrane</keyword>
<dbReference type="Proteomes" id="UP000515909">
    <property type="component" value="Chromosome"/>
</dbReference>
<evidence type="ECO:0008006" key="4">
    <source>
        <dbReference type="Google" id="ProtNLM"/>
    </source>
</evidence>
<keyword evidence="1" id="KW-1133">Transmembrane helix</keyword>
<evidence type="ECO:0000313" key="2">
    <source>
        <dbReference type="EMBL" id="QNK42490.1"/>
    </source>
</evidence>
<evidence type="ECO:0000256" key="1">
    <source>
        <dbReference type="SAM" id="Phobius"/>
    </source>
</evidence>
<accession>A0A7G8TFU9</accession>
<dbReference type="AlphaFoldDB" id="A0A7G8TFU9"/>
<evidence type="ECO:0000313" key="3">
    <source>
        <dbReference type="Proteomes" id="UP000515909"/>
    </source>
</evidence>
<feature type="transmembrane region" description="Helical" evidence="1">
    <location>
        <begin position="6"/>
        <end position="27"/>
    </location>
</feature>
<feature type="transmembrane region" description="Helical" evidence="1">
    <location>
        <begin position="106"/>
        <end position="128"/>
    </location>
</feature>
<keyword evidence="1" id="KW-0472">Membrane</keyword>
<sequence length="182" mass="20184">MELNHSLRLAFCSVVTALGTAVMFLTGMIPVGTYALPAFAGILMISVVAEAGTGWAFSVYAAQSILSVLLAADKEAVLFFVLFFGYYPILKSLLENHLRRIELQTAVKLIVFNAAAVLDFCLSVAFLSVPKESFSIFGYYLPWLFLLAGNVVFLIYDYAVSLLVITYFSRIHPMIKKLFRSK</sequence>
<dbReference type="EMBL" id="CP060286">
    <property type="protein sequence ID" value="QNK42490.1"/>
    <property type="molecule type" value="Genomic_DNA"/>
</dbReference>
<reference evidence="2 3" key="1">
    <citation type="submission" date="2020-08" db="EMBL/GenBank/DDBJ databases">
        <title>The isolate Caproiciproducens sp. 7D4C2 produces n-caproate at mildly acidic conditions from hexoses: genome and rBOX comparison with related strains and chain-elongating bacteria.</title>
        <authorList>
            <person name="Esquivel-Elizondo S."/>
            <person name="Bagci C."/>
            <person name="Temovska M."/>
            <person name="Jeon B.S."/>
            <person name="Bessarab I."/>
            <person name="Williams R.B.H."/>
            <person name="Huson D.H."/>
            <person name="Angenent L.T."/>
        </authorList>
    </citation>
    <scope>NUCLEOTIDE SEQUENCE [LARGE SCALE GENOMIC DNA]</scope>
    <source>
        <strain evidence="2 3">7D4C2</strain>
    </source>
</reference>
<organism evidence="2 3">
    <name type="scientific">Caproicibacter fermentans</name>
    <dbReference type="NCBI Taxonomy" id="2576756"/>
    <lineage>
        <taxon>Bacteria</taxon>
        <taxon>Bacillati</taxon>
        <taxon>Bacillota</taxon>
        <taxon>Clostridia</taxon>
        <taxon>Eubacteriales</taxon>
        <taxon>Acutalibacteraceae</taxon>
        <taxon>Caproicibacter</taxon>
    </lineage>
</organism>
<gene>
    <name evidence="2" type="ORF">HCR03_02910</name>
</gene>